<reference evidence="8 9" key="1">
    <citation type="submission" date="2019-04" db="EMBL/GenBank/DDBJ databases">
        <title>Azoarcus nasutitermitis sp. nov. isolated from termite nest.</title>
        <authorList>
            <person name="Lin S.-Y."/>
            <person name="Hameed A."/>
            <person name="Hsu Y.-H."/>
            <person name="Young C.-C."/>
        </authorList>
    </citation>
    <scope>NUCLEOTIDE SEQUENCE [LARGE SCALE GENOMIC DNA]</scope>
    <source>
        <strain evidence="8 9">CC-YHH838</strain>
    </source>
</reference>
<comment type="caution">
    <text evidence="8">The sequence shown here is derived from an EMBL/GenBank/DDBJ whole genome shotgun (WGS) entry which is preliminary data.</text>
</comment>
<gene>
    <name evidence="8" type="ORF">E6C76_08470</name>
</gene>
<keyword evidence="5 6" id="KW-0408">Iron</keyword>
<dbReference type="Proteomes" id="UP000308430">
    <property type="component" value="Unassembled WGS sequence"/>
</dbReference>
<dbReference type="GO" id="GO:0020037">
    <property type="term" value="F:heme binding"/>
    <property type="evidence" value="ECO:0007669"/>
    <property type="project" value="InterPro"/>
</dbReference>
<dbReference type="AlphaFoldDB" id="A0A4S4B0F2"/>
<evidence type="ECO:0000256" key="1">
    <source>
        <dbReference type="ARBA" id="ARBA00022448"/>
    </source>
</evidence>
<feature type="domain" description="Cytochrome c" evidence="7">
    <location>
        <begin position="8"/>
        <end position="95"/>
    </location>
</feature>
<keyword evidence="1" id="KW-0813">Transport</keyword>
<dbReference type="Pfam" id="PF00034">
    <property type="entry name" value="Cytochrom_C"/>
    <property type="match status" value="1"/>
</dbReference>
<evidence type="ECO:0000256" key="2">
    <source>
        <dbReference type="ARBA" id="ARBA00022617"/>
    </source>
</evidence>
<dbReference type="GO" id="GO:0046872">
    <property type="term" value="F:metal ion binding"/>
    <property type="evidence" value="ECO:0007669"/>
    <property type="project" value="UniProtKB-KW"/>
</dbReference>
<evidence type="ECO:0000256" key="5">
    <source>
        <dbReference type="ARBA" id="ARBA00023004"/>
    </source>
</evidence>
<keyword evidence="2 6" id="KW-0349">Heme</keyword>
<dbReference type="Gene3D" id="1.10.760.10">
    <property type="entry name" value="Cytochrome c-like domain"/>
    <property type="match status" value="1"/>
</dbReference>
<protein>
    <submittedName>
        <fullName evidence="8">C-type cytochrome</fullName>
    </submittedName>
</protein>
<evidence type="ECO:0000259" key="7">
    <source>
        <dbReference type="PROSITE" id="PS51007"/>
    </source>
</evidence>
<dbReference type="PANTHER" id="PTHR33751">
    <property type="entry name" value="CBB3-TYPE CYTOCHROME C OXIDASE SUBUNIT FIXP"/>
    <property type="match status" value="1"/>
</dbReference>
<sequence>MTAMSCCGIASAGQDTAMAQARSIADTFCVTCHGSNGVSVVDHYPSLAGQKAAYLEKQMNAFRDGTRQDDIMMNMVTALDAPVIKALADYYASQKLP</sequence>
<dbReference type="PROSITE" id="PS51007">
    <property type="entry name" value="CYTC"/>
    <property type="match status" value="1"/>
</dbReference>
<dbReference type="SUPFAM" id="SSF46626">
    <property type="entry name" value="Cytochrome c"/>
    <property type="match status" value="1"/>
</dbReference>
<proteinExistence type="predicted"/>
<accession>A0A4S4B0F2</accession>
<evidence type="ECO:0000256" key="6">
    <source>
        <dbReference type="PROSITE-ProRule" id="PRU00433"/>
    </source>
</evidence>
<dbReference type="PANTHER" id="PTHR33751:SF9">
    <property type="entry name" value="CYTOCHROME C4"/>
    <property type="match status" value="1"/>
</dbReference>
<keyword evidence="9" id="KW-1185">Reference proteome</keyword>
<evidence type="ECO:0000313" key="9">
    <source>
        <dbReference type="Proteomes" id="UP000308430"/>
    </source>
</evidence>
<organism evidence="8 9">
    <name type="scientific">Pseudothauera nasutitermitis</name>
    <dbReference type="NCBI Taxonomy" id="2565930"/>
    <lineage>
        <taxon>Bacteria</taxon>
        <taxon>Pseudomonadati</taxon>
        <taxon>Pseudomonadota</taxon>
        <taxon>Betaproteobacteria</taxon>
        <taxon>Rhodocyclales</taxon>
        <taxon>Zoogloeaceae</taxon>
        <taxon>Pseudothauera</taxon>
    </lineage>
</organism>
<keyword evidence="3 6" id="KW-0479">Metal-binding</keyword>
<dbReference type="EMBL" id="SSOC01000003">
    <property type="protein sequence ID" value="THF65960.1"/>
    <property type="molecule type" value="Genomic_DNA"/>
</dbReference>
<keyword evidence="4" id="KW-0249">Electron transport</keyword>
<evidence type="ECO:0000256" key="4">
    <source>
        <dbReference type="ARBA" id="ARBA00022982"/>
    </source>
</evidence>
<dbReference type="InterPro" id="IPR009056">
    <property type="entry name" value="Cyt_c-like_dom"/>
</dbReference>
<dbReference type="OrthoDB" id="5295860at2"/>
<dbReference type="InterPro" id="IPR050597">
    <property type="entry name" value="Cytochrome_c_Oxidase_Subunit"/>
</dbReference>
<evidence type="ECO:0000256" key="3">
    <source>
        <dbReference type="ARBA" id="ARBA00022723"/>
    </source>
</evidence>
<evidence type="ECO:0000313" key="8">
    <source>
        <dbReference type="EMBL" id="THF65960.1"/>
    </source>
</evidence>
<name>A0A4S4B0F2_9RHOO</name>
<dbReference type="InterPro" id="IPR036909">
    <property type="entry name" value="Cyt_c-like_dom_sf"/>
</dbReference>
<dbReference type="GO" id="GO:0009055">
    <property type="term" value="F:electron transfer activity"/>
    <property type="evidence" value="ECO:0007669"/>
    <property type="project" value="InterPro"/>
</dbReference>